<proteinExistence type="predicted"/>
<dbReference type="EMBL" id="CAADFD010000060">
    <property type="protein sequence ID" value="VFJ60824.1"/>
    <property type="molecule type" value="Genomic_DNA"/>
</dbReference>
<reference evidence="1" key="1">
    <citation type="submission" date="2019-02" db="EMBL/GenBank/DDBJ databases">
        <authorList>
            <person name="Gruber-Vodicka R. H."/>
            <person name="Seah K. B. B."/>
        </authorList>
    </citation>
    <scope>NUCLEOTIDE SEQUENCE</scope>
    <source>
        <strain evidence="1">BECK_BZ106</strain>
    </source>
</reference>
<protein>
    <submittedName>
        <fullName evidence="1">Uncharacterized protein</fullName>
    </submittedName>
</protein>
<accession>A0A450T3F5</accession>
<evidence type="ECO:0000313" key="1">
    <source>
        <dbReference type="EMBL" id="VFJ60824.1"/>
    </source>
</evidence>
<gene>
    <name evidence="1" type="ORF">BECKFW1821B_GA0114236_106012</name>
</gene>
<organism evidence="1">
    <name type="scientific">Candidatus Kentrum sp. FW</name>
    <dbReference type="NCBI Taxonomy" id="2126338"/>
    <lineage>
        <taxon>Bacteria</taxon>
        <taxon>Pseudomonadati</taxon>
        <taxon>Pseudomonadota</taxon>
        <taxon>Gammaproteobacteria</taxon>
        <taxon>Candidatus Kentrum</taxon>
    </lineage>
</organism>
<sequence>MLLMNELADEEVEEAKKLLVIFIMRKNQSKIIITGKKWKP</sequence>
<name>A0A450T3F5_9GAMM</name>
<dbReference type="AlphaFoldDB" id="A0A450T3F5"/>